<comment type="caution">
    <text evidence="2">The sequence shown here is derived from an EMBL/GenBank/DDBJ whole genome shotgun (WGS) entry which is preliminary data.</text>
</comment>
<organism evidence="2 3">
    <name type="scientific">Paenibacillus xylanivorans</name>
    <dbReference type="NCBI Taxonomy" id="1705561"/>
    <lineage>
        <taxon>Bacteria</taxon>
        <taxon>Bacillati</taxon>
        <taxon>Bacillota</taxon>
        <taxon>Bacilli</taxon>
        <taxon>Bacillales</taxon>
        <taxon>Paenibacillaceae</taxon>
        <taxon>Paenibacillus</taxon>
    </lineage>
</organism>
<keyword evidence="1" id="KW-0812">Transmembrane</keyword>
<dbReference type="OrthoDB" id="2664158at2"/>
<dbReference type="RefSeq" id="WP_053782364.1">
    <property type="nucleotide sequence ID" value="NZ_LITU01000068.1"/>
</dbReference>
<evidence type="ECO:0000313" key="2">
    <source>
        <dbReference type="EMBL" id="KOY14937.1"/>
    </source>
</evidence>
<evidence type="ECO:0000256" key="1">
    <source>
        <dbReference type="SAM" id="Phobius"/>
    </source>
</evidence>
<dbReference type="EMBL" id="LITU01000068">
    <property type="protein sequence ID" value="KOY14937.1"/>
    <property type="molecule type" value="Genomic_DNA"/>
</dbReference>
<keyword evidence="3" id="KW-1185">Reference proteome</keyword>
<sequence>MSTTLITIVAVIGFGLITGTITMIMIFKLLRNNKQKQHLRKSILMEGIPAEAIIYDITQTSSSMDGRPGIRLDLTVTQVDGRTFPTIVETYIPVTHIPQFQKGSVIHVRYIANGNERKVEVEDAYIP</sequence>
<dbReference type="AlphaFoldDB" id="A0A0N0C3Y2"/>
<reference evidence="2 3" key="1">
    <citation type="submission" date="2015-08" db="EMBL/GenBank/DDBJ databases">
        <title>Draft genome sequence of cellulolytic and xylanolytic Paenibacillus sp. A59, isolated from a decaying forest soil from Patagonia, Argentina.</title>
        <authorList>
            <person name="Ghio S."/>
            <person name="Caceres A.M."/>
            <person name="Talia P."/>
            <person name="Grasso D."/>
            <person name="Campos E."/>
        </authorList>
    </citation>
    <scope>NUCLEOTIDE SEQUENCE [LARGE SCALE GENOMIC DNA]</scope>
    <source>
        <strain evidence="2 3">A59</strain>
    </source>
</reference>
<keyword evidence="1" id="KW-0472">Membrane</keyword>
<evidence type="ECO:0000313" key="3">
    <source>
        <dbReference type="Proteomes" id="UP000037688"/>
    </source>
</evidence>
<evidence type="ECO:0008006" key="4">
    <source>
        <dbReference type="Google" id="ProtNLM"/>
    </source>
</evidence>
<gene>
    <name evidence="2" type="ORF">AMS66_19445</name>
</gene>
<feature type="transmembrane region" description="Helical" evidence="1">
    <location>
        <begin position="6"/>
        <end position="30"/>
    </location>
</feature>
<dbReference type="PATRIC" id="fig|1705561.3.peg.4033"/>
<dbReference type="Proteomes" id="UP000037688">
    <property type="component" value="Unassembled WGS sequence"/>
</dbReference>
<proteinExistence type="predicted"/>
<keyword evidence="1" id="KW-1133">Transmembrane helix</keyword>
<protein>
    <recommendedName>
        <fullName evidence="4">DUF3592 domain-containing protein</fullName>
    </recommendedName>
</protein>
<accession>A0A0N0C3Y2</accession>
<name>A0A0N0C3Y2_9BACL</name>